<feature type="domain" description="Calcineurin-like phosphoesterase" evidence="1">
    <location>
        <begin position="1"/>
        <end position="257"/>
    </location>
</feature>
<evidence type="ECO:0000313" key="2">
    <source>
        <dbReference type="EMBL" id="CAI9969605.1"/>
    </source>
</evidence>
<keyword evidence="4" id="KW-1185">Reference proteome</keyword>
<dbReference type="Pfam" id="PF00149">
    <property type="entry name" value="Metallophos"/>
    <property type="match status" value="1"/>
</dbReference>
<proteinExistence type="predicted"/>
<dbReference type="EMBL" id="CATOUU010001061">
    <property type="protein sequence ID" value="CAI9969605.1"/>
    <property type="molecule type" value="Genomic_DNA"/>
</dbReference>
<accession>A0AA86RNA8</accession>
<dbReference type="EMBL" id="CAXDID020000332">
    <property type="protein sequence ID" value="CAL6078135.1"/>
    <property type="molecule type" value="Genomic_DNA"/>
</dbReference>
<evidence type="ECO:0000313" key="3">
    <source>
        <dbReference type="EMBL" id="CAL6078135.1"/>
    </source>
</evidence>
<dbReference type="InterPro" id="IPR029052">
    <property type="entry name" value="Metallo-depent_PP-like"/>
</dbReference>
<dbReference type="Gene3D" id="3.60.21.10">
    <property type="match status" value="2"/>
</dbReference>
<dbReference type="PANTHER" id="PTHR37523">
    <property type="entry name" value="METALLOPHOSPHOESTERASE"/>
    <property type="match status" value="1"/>
</dbReference>
<evidence type="ECO:0000313" key="4">
    <source>
        <dbReference type="Proteomes" id="UP001642409"/>
    </source>
</evidence>
<dbReference type="InterPro" id="IPR004843">
    <property type="entry name" value="Calcineurin-like_PHP"/>
</dbReference>
<evidence type="ECO:0000259" key="1">
    <source>
        <dbReference type="Pfam" id="PF00149"/>
    </source>
</evidence>
<sequence>MKILITSDFHGNRHQVRKLQEIALKVKPDVFVYVGDLGPIRSKYPTVDSQYKFVKTEIMDKICEMDIKHKIVIPGNTDFYPVNKMFEKEYTDPSKALFVMNRQLTINGINMAFFTTVTYTTHCLKDMEAQNKYEISEELLQKKKSVNHIFSRETPLAESNVVTTSDGLKYDTKYFEIYANFDSLPDHYKQRLQNTMYDQISQFKPTGRTLIFSHAPPYNTNADMCSRKSNAHSGSLDIRKYIEDYQPEAIFSGHIHESVLMSGSHIDNILDTRVYTIGNTGIDGPNLFLKVAFLIYDTETKECERIVENCPPEDLLVTRHFE</sequence>
<protein>
    <submittedName>
        <fullName evidence="2">Calcineurin-like phosphoesterase</fullName>
    </submittedName>
    <submittedName>
        <fullName evidence="3">Calcineurin-like_phosphoesterase</fullName>
    </submittedName>
</protein>
<reference evidence="2" key="1">
    <citation type="submission" date="2023-06" db="EMBL/GenBank/DDBJ databases">
        <authorList>
            <person name="Kurt Z."/>
        </authorList>
    </citation>
    <scope>NUCLEOTIDE SEQUENCE</scope>
</reference>
<gene>
    <name evidence="2" type="ORF">HINF_LOCUS57250</name>
    <name evidence="3" type="ORF">HINF_LOCUS58758</name>
</gene>
<organism evidence="2">
    <name type="scientific">Hexamita inflata</name>
    <dbReference type="NCBI Taxonomy" id="28002"/>
    <lineage>
        <taxon>Eukaryota</taxon>
        <taxon>Metamonada</taxon>
        <taxon>Diplomonadida</taxon>
        <taxon>Hexamitidae</taxon>
        <taxon>Hexamitinae</taxon>
        <taxon>Hexamita</taxon>
    </lineage>
</organism>
<reference evidence="3 4" key="2">
    <citation type="submission" date="2024-07" db="EMBL/GenBank/DDBJ databases">
        <authorList>
            <person name="Akdeniz Z."/>
        </authorList>
    </citation>
    <scope>NUCLEOTIDE SEQUENCE [LARGE SCALE GENOMIC DNA]</scope>
</reference>
<dbReference type="AlphaFoldDB" id="A0AA86RNA8"/>
<comment type="caution">
    <text evidence="2">The sequence shown here is derived from an EMBL/GenBank/DDBJ whole genome shotgun (WGS) entry which is preliminary data.</text>
</comment>
<dbReference type="PANTHER" id="PTHR37523:SF1">
    <property type="entry name" value="CALCINEURIN-LIKE PHOSPHOESTERASE DOMAIN-CONTAINING PROTEIN"/>
    <property type="match status" value="1"/>
</dbReference>
<dbReference type="GO" id="GO:0016787">
    <property type="term" value="F:hydrolase activity"/>
    <property type="evidence" value="ECO:0007669"/>
    <property type="project" value="InterPro"/>
</dbReference>
<name>A0AA86RNA8_9EUKA</name>
<dbReference type="SUPFAM" id="SSF56300">
    <property type="entry name" value="Metallo-dependent phosphatases"/>
    <property type="match status" value="1"/>
</dbReference>
<dbReference type="Proteomes" id="UP001642409">
    <property type="component" value="Unassembled WGS sequence"/>
</dbReference>